<dbReference type="PATRIC" id="fig|294699.3.peg.2822"/>
<evidence type="ECO:0000256" key="1">
    <source>
        <dbReference type="SAM" id="Phobius"/>
    </source>
</evidence>
<dbReference type="Proteomes" id="UP000076865">
    <property type="component" value="Chromosome"/>
</dbReference>
<keyword evidence="1" id="KW-1133">Transmembrane helix</keyword>
<protein>
    <submittedName>
        <fullName evidence="2">Uncharacterized protein</fullName>
    </submittedName>
</protein>
<dbReference type="EMBL" id="CP015438">
    <property type="protein sequence ID" value="ANB59990.1"/>
    <property type="molecule type" value="Genomic_DNA"/>
</dbReference>
<keyword evidence="3" id="KW-1185">Reference proteome</keyword>
<gene>
    <name evidence="2" type="ORF">GFC30_2741</name>
</gene>
<accession>A0A167TC27</accession>
<reference evidence="2 3" key="1">
    <citation type="journal article" date="2006" name="Syst. Appl. Microbiol.">
        <title>Anoxybacillus amylolyticus sp. nov., a thermophilic amylase producing bacterium isolated from Mount Rittmann (Antarctica).</title>
        <authorList>
            <person name="Poli A."/>
            <person name="Esposito E."/>
            <person name="Lama L."/>
            <person name="Orlando P."/>
            <person name="Nicolaus G."/>
            <person name="de Appolonia F."/>
            <person name="Gambacorta A."/>
            <person name="Nicolaus B."/>
        </authorList>
    </citation>
    <scope>NUCLEOTIDE SEQUENCE [LARGE SCALE GENOMIC DNA]</scope>
    <source>
        <strain evidence="2 3">DSM 15939</strain>
    </source>
</reference>
<proteinExistence type="predicted"/>
<keyword evidence="1" id="KW-0472">Membrane</keyword>
<evidence type="ECO:0000313" key="2">
    <source>
        <dbReference type="EMBL" id="ANB59990.1"/>
    </source>
</evidence>
<evidence type="ECO:0000313" key="3">
    <source>
        <dbReference type="Proteomes" id="UP000076865"/>
    </source>
</evidence>
<feature type="transmembrane region" description="Helical" evidence="1">
    <location>
        <begin position="6"/>
        <end position="31"/>
    </location>
</feature>
<name>A0A167TC27_9BACL</name>
<keyword evidence="1" id="KW-0812">Transmembrane</keyword>
<organism evidence="2 3">
    <name type="scientific">Anoxybacteroides amylolyticum</name>
    <dbReference type="NCBI Taxonomy" id="294699"/>
    <lineage>
        <taxon>Bacteria</taxon>
        <taxon>Bacillati</taxon>
        <taxon>Bacillota</taxon>
        <taxon>Bacilli</taxon>
        <taxon>Bacillales</taxon>
        <taxon>Anoxybacillaceae</taxon>
        <taxon>Anoxybacteroides</taxon>
    </lineage>
</organism>
<dbReference type="AlphaFoldDB" id="A0A167TC27"/>
<dbReference type="KEGG" id="aamy:GFC30_2741"/>
<sequence>MVVDAFFYMFTLGAGAASGVGVVAFFGWKVVKFSNRKKKQQRKAVI</sequence>